<sequence>MGSHMTSDTAHTGAPGRRFSTAALVVAGLVGLIVGAIAAFAVTGLVFTVRLQLPPPPYPPPFSSTPAPVYPAPPVSVAPAPSAGIAPAPAPSVVPAPPLPPSP</sequence>
<reference evidence="2 3" key="1">
    <citation type="journal article" date="2019" name="Emerg. Microbes Infect.">
        <title>Comprehensive subspecies identification of 175 nontuberculous mycobacteria species based on 7547 genomic profiles.</title>
        <authorList>
            <person name="Matsumoto Y."/>
            <person name="Kinjo T."/>
            <person name="Motooka D."/>
            <person name="Nabeya D."/>
            <person name="Jung N."/>
            <person name="Uechi K."/>
            <person name="Horii T."/>
            <person name="Iida T."/>
            <person name="Fujita J."/>
            <person name="Nakamura S."/>
        </authorList>
    </citation>
    <scope>NUCLEOTIDE SEQUENCE [LARGE SCALE GENOMIC DNA]</scope>
    <source>
        <strain evidence="2 3">JCM 17783</strain>
    </source>
</reference>
<gene>
    <name evidence="2" type="ORF">MSTO_12170</name>
</gene>
<evidence type="ECO:0000313" key="3">
    <source>
        <dbReference type="Proteomes" id="UP000467130"/>
    </source>
</evidence>
<dbReference type="AlphaFoldDB" id="A0A7I7Q4L1"/>
<dbReference type="KEGG" id="msto:MSTO_12170"/>
<protein>
    <submittedName>
        <fullName evidence="2">Uncharacterized protein</fullName>
    </submittedName>
</protein>
<dbReference type="EMBL" id="AP022587">
    <property type="protein sequence ID" value="BBY21012.1"/>
    <property type="molecule type" value="Genomic_DNA"/>
</dbReference>
<organism evidence="2 3">
    <name type="scientific">Mycobacterium stomatepiae</name>
    <dbReference type="NCBI Taxonomy" id="470076"/>
    <lineage>
        <taxon>Bacteria</taxon>
        <taxon>Bacillati</taxon>
        <taxon>Actinomycetota</taxon>
        <taxon>Actinomycetes</taxon>
        <taxon>Mycobacteriales</taxon>
        <taxon>Mycobacteriaceae</taxon>
        <taxon>Mycobacterium</taxon>
        <taxon>Mycobacterium simiae complex</taxon>
    </lineage>
</organism>
<evidence type="ECO:0000256" key="1">
    <source>
        <dbReference type="SAM" id="Phobius"/>
    </source>
</evidence>
<dbReference type="Proteomes" id="UP000467130">
    <property type="component" value="Chromosome"/>
</dbReference>
<keyword evidence="1" id="KW-0812">Transmembrane</keyword>
<accession>A0A7I7Q4L1</accession>
<evidence type="ECO:0000313" key="2">
    <source>
        <dbReference type="EMBL" id="BBY21012.1"/>
    </source>
</evidence>
<feature type="transmembrane region" description="Helical" evidence="1">
    <location>
        <begin position="21"/>
        <end position="47"/>
    </location>
</feature>
<proteinExistence type="predicted"/>
<keyword evidence="1" id="KW-0472">Membrane</keyword>
<name>A0A7I7Q4L1_9MYCO</name>
<keyword evidence="1" id="KW-1133">Transmembrane helix</keyword>
<keyword evidence="3" id="KW-1185">Reference proteome</keyword>